<keyword evidence="13" id="KW-1185">Reference proteome</keyword>
<dbReference type="Pfam" id="PF05730">
    <property type="entry name" value="CFEM"/>
    <property type="match status" value="1"/>
</dbReference>
<organism evidence="12 13">
    <name type="scientific">Trichoderma gamsii</name>
    <dbReference type="NCBI Taxonomy" id="398673"/>
    <lineage>
        <taxon>Eukaryota</taxon>
        <taxon>Fungi</taxon>
        <taxon>Dikarya</taxon>
        <taxon>Ascomycota</taxon>
        <taxon>Pezizomycotina</taxon>
        <taxon>Sordariomycetes</taxon>
        <taxon>Hypocreomycetidae</taxon>
        <taxon>Hypocreales</taxon>
        <taxon>Hypocreaceae</taxon>
        <taxon>Trichoderma</taxon>
    </lineage>
</organism>
<feature type="domain" description="CFEM" evidence="11">
    <location>
        <begin position="241"/>
        <end position="303"/>
    </location>
</feature>
<evidence type="ECO:0000256" key="8">
    <source>
        <dbReference type="ARBA" id="ARBA00023288"/>
    </source>
</evidence>
<evidence type="ECO:0000259" key="11">
    <source>
        <dbReference type="Pfam" id="PF05730"/>
    </source>
</evidence>
<keyword evidence="5" id="KW-0325">Glycoprotein</keyword>
<keyword evidence="5" id="KW-0472">Membrane</keyword>
<keyword evidence="5" id="KW-0336">GPI-anchor</keyword>
<sequence length="383" mass="39613">MKTVAFALLAAAGVEQVAATAKPFSCPGNTNNQCNPSMQSGWDFSQFPTGQLGQFGGFGFSGWSCENDFSKRDSLLGARSFGSTGRSIVGSCTSEKETSPCITADESTGHFSVDTFSISPEFDCRLEFHYGMPDGSTCKHSAQCSSQGTTVKNSQCGGAKSVTIVYPNSGKSSCRTKVHHIGWDCGSNAPPPSHSQPAYTQPAYTPPSQHSKPPHSQPPASGAPSGTDSGSSPADSGLPCPPVLPSCINTWLPLVPHCKSNADASCFCPSKDLVTKVFDCLYANGQNDDDVSAAITFFQGICAGYAGSNPAVATGAETITSIITVTGTPVAAPTDYTTITVATTVTEPCVSAGSTITGSSTTVYVSTAITVPQCLWEGACTMY</sequence>
<dbReference type="EMBL" id="JPDN02000035">
    <property type="protein sequence ID" value="PON22768.1"/>
    <property type="molecule type" value="Genomic_DNA"/>
</dbReference>
<dbReference type="InterPro" id="IPR008427">
    <property type="entry name" value="Extracellular_membr_CFEM_dom"/>
</dbReference>
<comment type="caution">
    <text evidence="12">The sequence shown here is derived from an EMBL/GenBank/DDBJ whole genome shotgun (WGS) entry which is preliminary data.</text>
</comment>
<evidence type="ECO:0000256" key="6">
    <source>
        <dbReference type="ARBA" id="ARBA00022729"/>
    </source>
</evidence>
<proteinExistence type="inferred from homology"/>
<feature type="compositionally biased region" description="Polar residues" evidence="9">
    <location>
        <begin position="224"/>
        <end position="234"/>
    </location>
</feature>
<evidence type="ECO:0000256" key="4">
    <source>
        <dbReference type="ARBA" id="ARBA00022525"/>
    </source>
</evidence>
<evidence type="ECO:0000313" key="12">
    <source>
        <dbReference type="EMBL" id="PON22768.1"/>
    </source>
</evidence>
<keyword evidence="7" id="KW-1015">Disulfide bond</keyword>
<evidence type="ECO:0000256" key="1">
    <source>
        <dbReference type="ARBA" id="ARBA00004589"/>
    </source>
</evidence>
<keyword evidence="4" id="KW-0964">Secreted</keyword>
<reference evidence="12 13" key="1">
    <citation type="journal article" date="2016" name="Genome Announc.">
        <title>Draft Whole-Genome Sequence of Trichoderma gamsii T6085, a Promising Biocontrol Agent of Fusarium Head Blight on Wheat.</title>
        <authorList>
            <person name="Baroncelli R."/>
            <person name="Zapparata A."/>
            <person name="Piaggeschi G."/>
            <person name="Sarrocco S."/>
            <person name="Vannacci G."/>
        </authorList>
    </citation>
    <scope>NUCLEOTIDE SEQUENCE [LARGE SCALE GENOMIC DNA]</scope>
    <source>
        <strain evidence="12 13">T6085</strain>
    </source>
</reference>
<feature type="chain" id="PRO_5015130525" evidence="10">
    <location>
        <begin position="20"/>
        <end position="383"/>
    </location>
</feature>
<name>A0A2P4ZER3_9HYPO</name>
<dbReference type="GO" id="GO:0098552">
    <property type="term" value="C:side of membrane"/>
    <property type="evidence" value="ECO:0007669"/>
    <property type="project" value="UniProtKB-KW"/>
</dbReference>
<keyword evidence="6 10" id="KW-0732">Signal</keyword>
<evidence type="ECO:0000256" key="9">
    <source>
        <dbReference type="SAM" id="MobiDB-lite"/>
    </source>
</evidence>
<accession>A0A2P4ZER3</accession>
<evidence type="ECO:0000313" key="13">
    <source>
        <dbReference type="Proteomes" id="UP000054821"/>
    </source>
</evidence>
<evidence type="ECO:0000256" key="10">
    <source>
        <dbReference type="SAM" id="SignalP"/>
    </source>
</evidence>
<feature type="signal peptide" evidence="10">
    <location>
        <begin position="1"/>
        <end position="19"/>
    </location>
</feature>
<protein>
    <submittedName>
        <fullName evidence="12">Adhesin protein Mad1</fullName>
    </submittedName>
</protein>
<dbReference type="AlphaFoldDB" id="A0A2P4ZER3"/>
<dbReference type="RefSeq" id="XP_024404941.1">
    <property type="nucleotide sequence ID" value="XM_024550333.1"/>
</dbReference>
<evidence type="ECO:0000256" key="5">
    <source>
        <dbReference type="ARBA" id="ARBA00022622"/>
    </source>
</evidence>
<dbReference type="GeneID" id="29991006"/>
<comment type="subcellular location">
    <subcellularLocation>
        <location evidence="1">Membrane</location>
        <topology evidence="1">Lipid-anchor</topology>
        <topology evidence="1">GPI-anchor</topology>
    </subcellularLocation>
    <subcellularLocation>
        <location evidence="2">Secreted</location>
    </subcellularLocation>
</comment>
<evidence type="ECO:0000256" key="7">
    <source>
        <dbReference type="ARBA" id="ARBA00023157"/>
    </source>
</evidence>
<comment type="similarity">
    <text evidence="3">Belongs to the RBT5 family.</text>
</comment>
<keyword evidence="8" id="KW-0449">Lipoprotein</keyword>
<gene>
    <name evidence="12" type="ORF">TGAM01_v208454</name>
</gene>
<feature type="region of interest" description="Disordered" evidence="9">
    <location>
        <begin position="185"/>
        <end position="237"/>
    </location>
</feature>
<evidence type="ECO:0000256" key="3">
    <source>
        <dbReference type="ARBA" id="ARBA00010031"/>
    </source>
</evidence>
<dbReference type="Proteomes" id="UP000054821">
    <property type="component" value="Unassembled WGS sequence"/>
</dbReference>
<evidence type="ECO:0000256" key="2">
    <source>
        <dbReference type="ARBA" id="ARBA00004613"/>
    </source>
</evidence>
<dbReference type="GO" id="GO:0005576">
    <property type="term" value="C:extracellular region"/>
    <property type="evidence" value="ECO:0007669"/>
    <property type="project" value="UniProtKB-SubCell"/>
</dbReference>
<dbReference type="STRING" id="398673.A0A2P4ZER3"/>